<dbReference type="EMBL" id="ASPP01002003">
    <property type="protein sequence ID" value="ETO35048.1"/>
    <property type="molecule type" value="Genomic_DNA"/>
</dbReference>
<evidence type="ECO:0000313" key="2">
    <source>
        <dbReference type="Proteomes" id="UP000023152"/>
    </source>
</evidence>
<reference evidence="1 2" key="1">
    <citation type="journal article" date="2013" name="Curr. Biol.">
        <title>The Genome of the Foraminiferan Reticulomyxa filosa.</title>
        <authorList>
            <person name="Glockner G."/>
            <person name="Hulsmann N."/>
            <person name="Schleicher M."/>
            <person name="Noegel A.A."/>
            <person name="Eichinger L."/>
            <person name="Gallinger C."/>
            <person name="Pawlowski J."/>
            <person name="Sierra R."/>
            <person name="Euteneuer U."/>
            <person name="Pillet L."/>
            <person name="Moustafa A."/>
            <person name="Platzer M."/>
            <person name="Groth M."/>
            <person name="Szafranski K."/>
            <person name="Schliwa M."/>
        </authorList>
    </citation>
    <scope>NUCLEOTIDE SEQUENCE [LARGE SCALE GENOMIC DNA]</scope>
</reference>
<feature type="non-terminal residue" evidence="1">
    <location>
        <position position="1"/>
    </location>
</feature>
<keyword evidence="2" id="KW-1185">Reference proteome</keyword>
<dbReference type="OrthoDB" id="366390at2759"/>
<evidence type="ECO:0000313" key="1">
    <source>
        <dbReference type="EMBL" id="ETO35048.1"/>
    </source>
</evidence>
<proteinExistence type="predicted"/>
<dbReference type="AlphaFoldDB" id="X6PA90"/>
<comment type="caution">
    <text evidence="1">The sequence shown here is derived from an EMBL/GenBank/DDBJ whole genome shotgun (WGS) entry which is preliminary data.</text>
</comment>
<gene>
    <name evidence="1" type="ORF">RFI_02026</name>
</gene>
<protein>
    <submittedName>
        <fullName evidence="1">Uncharacterized protein</fullName>
    </submittedName>
</protein>
<organism evidence="1 2">
    <name type="scientific">Reticulomyxa filosa</name>
    <dbReference type="NCBI Taxonomy" id="46433"/>
    <lineage>
        <taxon>Eukaryota</taxon>
        <taxon>Sar</taxon>
        <taxon>Rhizaria</taxon>
        <taxon>Retaria</taxon>
        <taxon>Foraminifera</taxon>
        <taxon>Monothalamids</taxon>
        <taxon>Reticulomyxidae</taxon>
        <taxon>Reticulomyxa</taxon>
    </lineage>
</organism>
<accession>X6PA90</accession>
<sequence>TSGWCYSYYQSKWNYGNEDIAYTCSNNNTLQHLKDENSYKCHCTVLHKAARSGIEIVELIMNHKNDKNNKEYLDAMNICKWILKQRAIYLMKRIEYAMDYVKDKLVNEIVLSNSLMKML</sequence>
<dbReference type="Proteomes" id="UP000023152">
    <property type="component" value="Unassembled WGS sequence"/>
</dbReference>
<name>X6PA90_RETFI</name>